<dbReference type="Proteomes" id="UP000094892">
    <property type="component" value="Unassembled WGS sequence"/>
</dbReference>
<gene>
    <name evidence="2" type="ORF">LPJSA22_00684</name>
</gene>
<dbReference type="AlphaFoldDB" id="A0A1E3KQ48"/>
<keyword evidence="1" id="KW-1133">Transmembrane helix</keyword>
<dbReference type="EMBL" id="MCOL01000001">
    <property type="protein sequence ID" value="ODO60737.1"/>
    <property type="molecule type" value="Genomic_DNA"/>
</dbReference>
<sequence length="143" mass="16313">MVNKLKRLGQRILAYWSYFSYGLFTLIGGLYIFTHLNYLDDPRVTVPPPPAIWEKTSFGFSDDWWFASLFVLAGLVLLIGVFLDKRLFRNVGLIMVAPLYGSLAYAFIVRGLFDFRFNLTWVFAGLAIALLFGTAMKGGWHDD</sequence>
<accession>A0A1E3KQ48</accession>
<reference evidence="2 3" key="1">
    <citation type="submission" date="2016-08" db="EMBL/GenBank/DDBJ databases">
        <title>Genome sequencing of Lactobacillus plantarum JSA22, isolated from fermented soybean paste.</title>
        <authorList>
            <person name="Choi H.S."/>
        </authorList>
    </citation>
    <scope>NUCLEOTIDE SEQUENCE [LARGE SCALE GENOMIC DNA]</scope>
    <source>
        <strain evidence="2 3">JSA22</strain>
    </source>
</reference>
<name>A0A1E3KQ48_LACPN</name>
<comment type="caution">
    <text evidence="2">The sequence shown here is derived from an EMBL/GenBank/DDBJ whole genome shotgun (WGS) entry which is preliminary data.</text>
</comment>
<evidence type="ECO:0000256" key="1">
    <source>
        <dbReference type="SAM" id="Phobius"/>
    </source>
</evidence>
<evidence type="ECO:0000313" key="2">
    <source>
        <dbReference type="EMBL" id="ODO60737.1"/>
    </source>
</evidence>
<feature type="transmembrane region" description="Helical" evidence="1">
    <location>
        <begin position="90"/>
        <end position="113"/>
    </location>
</feature>
<protein>
    <recommendedName>
        <fullName evidence="4">Integral membrane protein</fullName>
    </recommendedName>
</protein>
<organism evidence="2 3">
    <name type="scientific">Lactiplantibacillus plantarum</name>
    <name type="common">Lactobacillus plantarum</name>
    <dbReference type="NCBI Taxonomy" id="1590"/>
    <lineage>
        <taxon>Bacteria</taxon>
        <taxon>Bacillati</taxon>
        <taxon>Bacillota</taxon>
        <taxon>Bacilli</taxon>
        <taxon>Lactobacillales</taxon>
        <taxon>Lactobacillaceae</taxon>
        <taxon>Lactiplantibacillus</taxon>
    </lineage>
</organism>
<keyword evidence="1" id="KW-0472">Membrane</keyword>
<feature type="transmembrane region" description="Helical" evidence="1">
    <location>
        <begin position="119"/>
        <end position="140"/>
    </location>
</feature>
<dbReference type="PATRIC" id="fig|1590.306.peg.683"/>
<evidence type="ECO:0008006" key="4">
    <source>
        <dbReference type="Google" id="ProtNLM"/>
    </source>
</evidence>
<evidence type="ECO:0000313" key="3">
    <source>
        <dbReference type="Proteomes" id="UP000094892"/>
    </source>
</evidence>
<feature type="transmembrane region" description="Helical" evidence="1">
    <location>
        <begin position="64"/>
        <end position="83"/>
    </location>
</feature>
<dbReference type="RefSeq" id="WP_261978974.1">
    <property type="nucleotide sequence ID" value="NZ_CP185953.1"/>
</dbReference>
<feature type="transmembrane region" description="Helical" evidence="1">
    <location>
        <begin position="12"/>
        <end position="33"/>
    </location>
</feature>
<proteinExistence type="predicted"/>
<keyword evidence="1" id="KW-0812">Transmembrane</keyword>